<evidence type="ECO:0000313" key="4">
    <source>
        <dbReference type="Proteomes" id="UP000256601"/>
    </source>
</evidence>
<feature type="compositionally biased region" description="Polar residues" evidence="1">
    <location>
        <begin position="453"/>
        <end position="468"/>
    </location>
</feature>
<dbReference type="Proteomes" id="UP000256601">
    <property type="component" value="Unassembled WGS sequence"/>
</dbReference>
<feature type="compositionally biased region" description="Basic and acidic residues" evidence="1">
    <location>
        <begin position="549"/>
        <end position="559"/>
    </location>
</feature>
<feature type="compositionally biased region" description="Low complexity" evidence="1">
    <location>
        <begin position="489"/>
        <end position="499"/>
    </location>
</feature>
<feature type="region of interest" description="Disordered" evidence="1">
    <location>
        <begin position="540"/>
        <end position="559"/>
    </location>
</feature>
<reference evidence="3 4" key="1">
    <citation type="submission" date="2018-07" db="EMBL/GenBank/DDBJ databases">
        <title>Draft Genome Assemblies for Five Robust Yarrowia lipolytica Strains Exhibiting High Lipid Production and Pentose Sugar Utilization and Sugar Alcohol Secretion from Undetoxified Lignocellulosic Biomass Hydrolysates.</title>
        <authorList>
            <consortium name="DOE Joint Genome Institute"/>
            <person name="Walker C."/>
            <person name="Ryu S."/>
            <person name="Na H."/>
            <person name="Zane M."/>
            <person name="LaButti K."/>
            <person name="Lipzen A."/>
            <person name="Haridas S."/>
            <person name="Barry K."/>
            <person name="Grigoriev I.V."/>
            <person name="Quarterman J."/>
            <person name="Slininger P."/>
            <person name="Dien B."/>
            <person name="Trinh C.T."/>
        </authorList>
    </citation>
    <scope>NUCLEOTIDE SEQUENCE [LARGE SCALE GENOMIC DNA]</scope>
    <source>
        <strain evidence="3 4">YB392</strain>
    </source>
</reference>
<gene>
    <name evidence="3" type="ORF">B0I71DRAFT_136876</name>
</gene>
<dbReference type="SMART" id="SM00324">
    <property type="entry name" value="RhoGAP"/>
    <property type="match status" value="1"/>
</dbReference>
<proteinExistence type="predicted"/>
<dbReference type="InterPro" id="IPR039767">
    <property type="entry name" value="RALBP1"/>
</dbReference>
<feature type="compositionally biased region" description="Basic and acidic residues" evidence="1">
    <location>
        <begin position="470"/>
        <end position="481"/>
    </location>
</feature>
<evidence type="ECO:0000259" key="2">
    <source>
        <dbReference type="PROSITE" id="PS50238"/>
    </source>
</evidence>
<name>A0A371BXQ4_YARLL</name>
<evidence type="ECO:0000313" key="3">
    <source>
        <dbReference type="EMBL" id="RDW22878.1"/>
    </source>
</evidence>
<sequence>MFITTKAPDKRTSVLSFDFKYTDVEAMSTQPVTMISSSPVTQPKRFSLNRMFSKKGSSSIDKSTPISVPMDPTRIDDCFKRDKKVLEAEIQKEKAKQELLFLIGEGDLAEKRHKSKIPPSSSSTASIASSRRPSTSSSRPQTSASSRLSTHSELPLHSLRPTSTRSSRSSRCSVAPSNPNYYYTGLSLVKLSSLDSSYRRQYGYGCKTVEEKKIVHQICATRDLEYLPLVLFRCIREINNNLTEIGVYKLNASAQKIEQLRRCFTDNGPLCDLGDYDVHTLTSFLKNFLRQLPDDLFPNPYQETQPKVLVSVVKTALGKLPKQSIVVLRTLCTHIQDVSNHHETNKMTLSTLARILAPSLRIRSSVLETLVKHTPELWYGMEGNGVYTYEAIEVRRQEAVSPTSSSYPAGLFPSRMYSHDNISDESLENQINGIMYCGGGIGDVDSDVEDDSATSASPPRSSFEFSENTDMEHTDAEDHSDHSRRRKCTSVVSTSTTESQIEPKSPIAETINIDGDVAIVGQAVMLNGTVTTAVLREYKKAPLPAIPQDKGKEPEEATA</sequence>
<feature type="compositionally biased region" description="Low complexity" evidence="1">
    <location>
        <begin position="118"/>
        <end position="149"/>
    </location>
</feature>
<feature type="region of interest" description="Disordered" evidence="1">
    <location>
        <begin position="445"/>
        <end position="503"/>
    </location>
</feature>
<dbReference type="InterPro" id="IPR008936">
    <property type="entry name" value="Rho_GTPase_activation_prot"/>
</dbReference>
<organism evidence="3 4">
    <name type="scientific">Yarrowia lipolytica</name>
    <name type="common">Candida lipolytica</name>
    <dbReference type="NCBI Taxonomy" id="4952"/>
    <lineage>
        <taxon>Eukaryota</taxon>
        <taxon>Fungi</taxon>
        <taxon>Dikarya</taxon>
        <taxon>Ascomycota</taxon>
        <taxon>Saccharomycotina</taxon>
        <taxon>Dipodascomycetes</taxon>
        <taxon>Dipodascales</taxon>
        <taxon>Dipodascales incertae sedis</taxon>
        <taxon>Yarrowia</taxon>
    </lineage>
</organism>
<dbReference type="AlphaFoldDB" id="A0A371BXQ4"/>
<dbReference type="PANTHER" id="PTHR12783">
    <property type="entry name" value="RALA BINDING PROTEIN 1 RALBP1"/>
    <property type="match status" value="1"/>
</dbReference>
<dbReference type="VEuPathDB" id="FungiDB:YALI1_A12356g"/>
<feature type="domain" description="Rho-GAP" evidence="2">
    <location>
        <begin position="209"/>
        <end position="412"/>
    </location>
</feature>
<dbReference type="CDD" id="cd00159">
    <property type="entry name" value="RhoGAP"/>
    <property type="match status" value="1"/>
</dbReference>
<feature type="region of interest" description="Disordered" evidence="1">
    <location>
        <begin position="111"/>
        <end position="174"/>
    </location>
</feature>
<dbReference type="GO" id="GO:0007264">
    <property type="term" value="P:small GTPase-mediated signal transduction"/>
    <property type="evidence" value="ECO:0007669"/>
    <property type="project" value="InterPro"/>
</dbReference>
<dbReference type="PANTHER" id="PTHR12783:SF5">
    <property type="entry name" value="RALA-BINDING PROTEIN 1"/>
    <property type="match status" value="1"/>
</dbReference>
<dbReference type="GO" id="GO:0005096">
    <property type="term" value="F:GTPase activator activity"/>
    <property type="evidence" value="ECO:0007669"/>
    <property type="project" value="InterPro"/>
</dbReference>
<dbReference type="SUPFAM" id="SSF48350">
    <property type="entry name" value="GTPase activation domain, GAP"/>
    <property type="match status" value="1"/>
</dbReference>
<feature type="compositionally biased region" description="Low complexity" evidence="1">
    <location>
        <begin position="158"/>
        <end position="173"/>
    </location>
</feature>
<dbReference type="GO" id="GO:0031267">
    <property type="term" value="F:small GTPase binding"/>
    <property type="evidence" value="ECO:0007669"/>
    <property type="project" value="InterPro"/>
</dbReference>
<evidence type="ECO:0000256" key="1">
    <source>
        <dbReference type="SAM" id="MobiDB-lite"/>
    </source>
</evidence>
<dbReference type="Gene3D" id="1.10.555.10">
    <property type="entry name" value="Rho GTPase activation protein"/>
    <property type="match status" value="1"/>
</dbReference>
<dbReference type="VEuPathDB" id="FungiDB:YALI0_A12111g"/>
<dbReference type="Pfam" id="PF00620">
    <property type="entry name" value="RhoGAP"/>
    <property type="match status" value="1"/>
</dbReference>
<protein>
    <recommendedName>
        <fullName evidence="2">Rho-GAP domain-containing protein</fullName>
    </recommendedName>
</protein>
<dbReference type="EMBL" id="KZ859140">
    <property type="protein sequence ID" value="RDW22878.1"/>
    <property type="molecule type" value="Genomic_DNA"/>
</dbReference>
<dbReference type="PROSITE" id="PS50238">
    <property type="entry name" value="RHOGAP"/>
    <property type="match status" value="1"/>
</dbReference>
<accession>A0A371BXQ4</accession>
<dbReference type="InterPro" id="IPR000198">
    <property type="entry name" value="RhoGAP_dom"/>
</dbReference>